<evidence type="ECO:0000313" key="3">
    <source>
        <dbReference type="Proteomes" id="UP000824072"/>
    </source>
</evidence>
<reference evidence="2" key="2">
    <citation type="journal article" date="2021" name="PeerJ">
        <title>Extensive microbial diversity within the chicken gut microbiome revealed by metagenomics and culture.</title>
        <authorList>
            <person name="Gilroy R."/>
            <person name="Ravi A."/>
            <person name="Getino M."/>
            <person name="Pursley I."/>
            <person name="Horton D.L."/>
            <person name="Alikhan N.F."/>
            <person name="Baker D."/>
            <person name="Gharbi K."/>
            <person name="Hall N."/>
            <person name="Watson M."/>
            <person name="Adriaenssens E.M."/>
            <person name="Foster-Nyarko E."/>
            <person name="Jarju S."/>
            <person name="Secka A."/>
            <person name="Antonio M."/>
            <person name="Oren A."/>
            <person name="Chaudhuri R.R."/>
            <person name="La Ragione R."/>
            <person name="Hildebrand F."/>
            <person name="Pallen M.J."/>
        </authorList>
    </citation>
    <scope>NUCLEOTIDE SEQUENCE</scope>
    <source>
        <strain evidence="2">ChiHcec3-11533</strain>
    </source>
</reference>
<evidence type="ECO:0000313" key="2">
    <source>
        <dbReference type="EMBL" id="HIU33714.1"/>
    </source>
</evidence>
<keyword evidence="1" id="KW-1133">Transmembrane helix</keyword>
<proteinExistence type="predicted"/>
<dbReference type="EMBL" id="DVMU01000088">
    <property type="protein sequence ID" value="HIU33714.1"/>
    <property type="molecule type" value="Genomic_DNA"/>
</dbReference>
<sequence>MTDYALRAKEYAKFERERQAFLIQQTEASVQLIFSRNAAARARDNCRQALDTELLSNGEYAAKEIFRALFSRNTVFFLIGSCILLLPIWATLDLQMDITSMVICWLLLMAGIRVLFTLIQLNTSGELARYGRFRTYMEKNRASVQKEWEEKRAEVAALNAKIADAKQCNIPAEYQHIAGNLLYYIKSGAATSMNEAIRCHNDKLEHDTTMQLLENIYRQNEKIEEGISKTQSDQAFLEGLMVYHTFFQHR</sequence>
<name>A0A9D1LBJ9_9FIRM</name>
<evidence type="ECO:0000256" key="1">
    <source>
        <dbReference type="SAM" id="Phobius"/>
    </source>
</evidence>
<gene>
    <name evidence="2" type="ORF">IAB02_04050</name>
</gene>
<feature type="transmembrane region" description="Helical" evidence="1">
    <location>
        <begin position="98"/>
        <end position="119"/>
    </location>
</feature>
<feature type="transmembrane region" description="Helical" evidence="1">
    <location>
        <begin position="75"/>
        <end position="92"/>
    </location>
</feature>
<keyword evidence="1" id="KW-0812">Transmembrane</keyword>
<reference evidence="2" key="1">
    <citation type="submission" date="2020-10" db="EMBL/GenBank/DDBJ databases">
        <authorList>
            <person name="Gilroy R."/>
        </authorList>
    </citation>
    <scope>NUCLEOTIDE SEQUENCE</scope>
    <source>
        <strain evidence="2">ChiHcec3-11533</strain>
    </source>
</reference>
<dbReference type="AlphaFoldDB" id="A0A9D1LBJ9"/>
<organism evidence="2 3">
    <name type="scientific">Candidatus Pullichristensenella excrementigallinarum</name>
    <dbReference type="NCBI Taxonomy" id="2840907"/>
    <lineage>
        <taxon>Bacteria</taxon>
        <taxon>Bacillati</taxon>
        <taxon>Bacillota</taxon>
        <taxon>Clostridia</taxon>
        <taxon>Candidatus Pullichristensenella</taxon>
    </lineage>
</organism>
<accession>A0A9D1LBJ9</accession>
<keyword evidence="1" id="KW-0472">Membrane</keyword>
<dbReference type="Proteomes" id="UP000824072">
    <property type="component" value="Unassembled WGS sequence"/>
</dbReference>
<comment type="caution">
    <text evidence="2">The sequence shown here is derived from an EMBL/GenBank/DDBJ whole genome shotgun (WGS) entry which is preliminary data.</text>
</comment>
<protein>
    <submittedName>
        <fullName evidence="2">Uncharacterized protein</fullName>
    </submittedName>
</protein>